<sequence>MNKKNPLVTLLGNEKWQWLSIPIFAVLLSILAGSIVILLMGKNPLTAYLSILQGAGWIPKANYAGGTGMLTDFTSFLDALAPMIFAALAVTVGFRAGLFNIGIAGQMLLAGFFATLFVGYSDLPWYLAKPLVILIAITVGGLAAGFVGYLKHRFNISEVVSTIMLNYMIAYVTSYYIKTYFVNPVSRQSEYIQPAASLTLKNLRIAGIRVDLPIGIFLAILAALFVYYLLYKTRLGFEIKAVGANKQAAEYAGISIGRTIVIAMMISGALAGLAGATFYLGHYASMQPGVLAGLGYNAIATSLLGNNHPLGVLLASALITTLDKGATYMSSRVGVVQEISGVITSLILLFSATGTYIRYRISRKRQEQKEKQEQNHPEGGEEA</sequence>
<keyword evidence="8" id="KW-1185">Reference proteome</keyword>
<evidence type="ECO:0000256" key="3">
    <source>
        <dbReference type="ARBA" id="ARBA00022692"/>
    </source>
</evidence>
<keyword evidence="5 6" id="KW-0472">Membrane</keyword>
<feature type="transmembrane region" description="Helical" evidence="6">
    <location>
        <begin position="21"/>
        <end position="40"/>
    </location>
</feature>
<dbReference type="PANTHER" id="PTHR47089">
    <property type="entry name" value="ABC TRANSPORTER, PERMEASE PROTEIN"/>
    <property type="match status" value="1"/>
</dbReference>
<feature type="transmembrane region" description="Helical" evidence="6">
    <location>
        <begin position="339"/>
        <end position="359"/>
    </location>
</feature>
<dbReference type="STRING" id="159292.SAMN05192546_103287"/>
<organism evidence="7 8">
    <name type="scientific">Tindallia californiensis</name>
    <dbReference type="NCBI Taxonomy" id="159292"/>
    <lineage>
        <taxon>Bacteria</taxon>
        <taxon>Bacillati</taxon>
        <taxon>Bacillota</taxon>
        <taxon>Clostridia</taxon>
        <taxon>Peptostreptococcales</taxon>
        <taxon>Tindalliaceae</taxon>
        <taxon>Tindallia</taxon>
    </lineage>
</organism>
<dbReference type="AlphaFoldDB" id="A0A1H3LMU5"/>
<dbReference type="PANTHER" id="PTHR47089:SF1">
    <property type="entry name" value="GUANOSINE ABC TRANSPORTER PERMEASE PROTEIN NUPP"/>
    <property type="match status" value="1"/>
</dbReference>
<feature type="transmembrane region" description="Helical" evidence="6">
    <location>
        <begin position="126"/>
        <end position="147"/>
    </location>
</feature>
<evidence type="ECO:0000313" key="7">
    <source>
        <dbReference type="EMBL" id="SDY65666.1"/>
    </source>
</evidence>
<evidence type="ECO:0000256" key="2">
    <source>
        <dbReference type="ARBA" id="ARBA00022475"/>
    </source>
</evidence>
<dbReference type="OrthoDB" id="45037at2"/>
<dbReference type="EMBL" id="FNPV01000003">
    <property type="protein sequence ID" value="SDY65666.1"/>
    <property type="molecule type" value="Genomic_DNA"/>
</dbReference>
<proteinExistence type="predicted"/>
<evidence type="ECO:0000256" key="5">
    <source>
        <dbReference type="ARBA" id="ARBA00023136"/>
    </source>
</evidence>
<comment type="subcellular location">
    <subcellularLocation>
        <location evidence="1">Cell membrane</location>
        <topology evidence="1">Multi-pass membrane protein</topology>
    </subcellularLocation>
</comment>
<dbReference type="Pfam" id="PF02653">
    <property type="entry name" value="BPD_transp_2"/>
    <property type="match status" value="1"/>
</dbReference>
<feature type="transmembrane region" description="Helical" evidence="6">
    <location>
        <begin position="73"/>
        <end position="94"/>
    </location>
</feature>
<keyword evidence="3 6" id="KW-0812">Transmembrane</keyword>
<feature type="transmembrane region" description="Helical" evidence="6">
    <location>
        <begin position="101"/>
        <end position="120"/>
    </location>
</feature>
<name>A0A1H3LMU5_9FIRM</name>
<evidence type="ECO:0000256" key="6">
    <source>
        <dbReference type="SAM" id="Phobius"/>
    </source>
</evidence>
<feature type="transmembrane region" description="Helical" evidence="6">
    <location>
        <begin position="159"/>
        <end position="177"/>
    </location>
</feature>
<dbReference type="GO" id="GO:0005886">
    <property type="term" value="C:plasma membrane"/>
    <property type="evidence" value="ECO:0007669"/>
    <property type="project" value="UniProtKB-SubCell"/>
</dbReference>
<dbReference type="Proteomes" id="UP000199230">
    <property type="component" value="Unassembled WGS sequence"/>
</dbReference>
<evidence type="ECO:0000256" key="4">
    <source>
        <dbReference type="ARBA" id="ARBA00022989"/>
    </source>
</evidence>
<dbReference type="CDD" id="cd06580">
    <property type="entry name" value="TM_PBP1_transp_TpRbsC_like"/>
    <property type="match status" value="1"/>
</dbReference>
<dbReference type="RefSeq" id="WP_093312098.1">
    <property type="nucleotide sequence ID" value="NZ_FNPV01000003.1"/>
</dbReference>
<reference evidence="7 8" key="1">
    <citation type="submission" date="2016-10" db="EMBL/GenBank/DDBJ databases">
        <authorList>
            <person name="de Groot N.N."/>
        </authorList>
    </citation>
    <scope>NUCLEOTIDE SEQUENCE [LARGE SCALE GENOMIC DNA]</scope>
    <source>
        <strain evidence="7 8">APO</strain>
    </source>
</reference>
<evidence type="ECO:0000313" key="8">
    <source>
        <dbReference type="Proteomes" id="UP000199230"/>
    </source>
</evidence>
<keyword evidence="2" id="KW-1003">Cell membrane</keyword>
<dbReference type="InterPro" id="IPR001851">
    <property type="entry name" value="ABC_transp_permease"/>
</dbReference>
<accession>A0A1H3LMU5</accession>
<dbReference type="GO" id="GO:0022857">
    <property type="term" value="F:transmembrane transporter activity"/>
    <property type="evidence" value="ECO:0007669"/>
    <property type="project" value="InterPro"/>
</dbReference>
<protein>
    <submittedName>
        <fullName evidence="7">Nucleoside ABC transporter membrane protein</fullName>
    </submittedName>
</protein>
<keyword evidence="4 6" id="KW-1133">Transmembrane helix</keyword>
<evidence type="ECO:0000256" key="1">
    <source>
        <dbReference type="ARBA" id="ARBA00004651"/>
    </source>
</evidence>
<feature type="transmembrane region" description="Helical" evidence="6">
    <location>
        <begin position="260"/>
        <end position="281"/>
    </location>
</feature>
<gene>
    <name evidence="7" type="ORF">SAMN05192546_103287</name>
</gene>
<feature type="transmembrane region" description="Helical" evidence="6">
    <location>
        <begin position="212"/>
        <end position="230"/>
    </location>
</feature>